<proteinExistence type="predicted"/>
<name>A0A1X7TY95_AMPQE</name>
<accession>A0A1X7TY95</accession>
<dbReference type="AlphaFoldDB" id="A0A1X7TY95"/>
<protein>
    <submittedName>
        <fullName evidence="2">Uncharacterized protein</fullName>
    </submittedName>
</protein>
<reference evidence="2" key="1">
    <citation type="submission" date="2017-05" db="UniProtKB">
        <authorList>
            <consortium name="EnsemblMetazoa"/>
        </authorList>
    </citation>
    <scope>IDENTIFICATION</scope>
</reference>
<evidence type="ECO:0000313" key="2">
    <source>
        <dbReference type="EnsemblMetazoa" id="Aqu2.1.20479_001"/>
    </source>
</evidence>
<feature type="region of interest" description="Disordered" evidence="1">
    <location>
        <begin position="28"/>
        <end position="51"/>
    </location>
</feature>
<dbReference type="EnsemblMetazoa" id="Aqu2.1.20479_001">
    <property type="protein sequence ID" value="Aqu2.1.20479_001"/>
    <property type="gene ID" value="Aqu2.1.20479"/>
</dbReference>
<dbReference type="InParanoid" id="A0A1X7TY95"/>
<organism evidence="2">
    <name type="scientific">Amphimedon queenslandica</name>
    <name type="common">Sponge</name>
    <dbReference type="NCBI Taxonomy" id="400682"/>
    <lineage>
        <taxon>Eukaryota</taxon>
        <taxon>Metazoa</taxon>
        <taxon>Porifera</taxon>
        <taxon>Demospongiae</taxon>
        <taxon>Heteroscleromorpha</taxon>
        <taxon>Haplosclerida</taxon>
        <taxon>Niphatidae</taxon>
        <taxon>Amphimedon</taxon>
    </lineage>
</organism>
<sequence length="51" mass="5547">MECLADEELEKICSLSKIKMLPLLPSHLLKNSRSKDGPPSSILPQNGSPCP</sequence>
<evidence type="ECO:0000256" key="1">
    <source>
        <dbReference type="SAM" id="MobiDB-lite"/>
    </source>
</evidence>
<feature type="compositionally biased region" description="Polar residues" evidence="1">
    <location>
        <begin position="42"/>
        <end position="51"/>
    </location>
</feature>